<dbReference type="Pfam" id="PF00075">
    <property type="entry name" value="RNase_H"/>
    <property type="match status" value="1"/>
</dbReference>
<dbReference type="VEuPathDB" id="FungiDB:RhiirA1_505811"/>
<reference evidence="2 3" key="1">
    <citation type="submission" date="2015-10" db="EMBL/GenBank/DDBJ databases">
        <title>Genome analyses suggest a sexual origin of heterokaryosis in a supposedly ancient asexual fungus.</title>
        <authorList>
            <person name="Ropars J."/>
            <person name="Sedzielewska K."/>
            <person name="Noel J."/>
            <person name="Charron P."/>
            <person name="Farinelli L."/>
            <person name="Marton T."/>
            <person name="Kruger M."/>
            <person name="Pelin A."/>
            <person name="Brachmann A."/>
            <person name="Corradi N."/>
        </authorList>
    </citation>
    <scope>NUCLEOTIDE SEQUENCE [LARGE SCALE GENOMIC DNA]</scope>
    <source>
        <strain evidence="2 3">A4</strain>
    </source>
</reference>
<evidence type="ECO:0000259" key="1">
    <source>
        <dbReference type="PROSITE" id="PS50879"/>
    </source>
</evidence>
<dbReference type="InterPro" id="IPR036397">
    <property type="entry name" value="RNaseH_sf"/>
</dbReference>
<dbReference type="GO" id="GO:0004523">
    <property type="term" value="F:RNA-DNA hybrid ribonuclease activity"/>
    <property type="evidence" value="ECO:0007669"/>
    <property type="project" value="InterPro"/>
</dbReference>
<accession>A0A2I1HKL6</accession>
<dbReference type="GO" id="GO:0003676">
    <property type="term" value="F:nucleic acid binding"/>
    <property type="evidence" value="ECO:0007669"/>
    <property type="project" value="InterPro"/>
</dbReference>
<dbReference type="Proteomes" id="UP000234323">
    <property type="component" value="Unassembled WGS sequence"/>
</dbReference>
<comment type="caution">
    <text evidence="2">The sequence shown here is derived from an EMBL/GenBank/DDBJ whole genome shotgun (WGS) entry which is preliminary data.</text>
</comment>
<proteinExistence type="predicted"/>
<dbReference type="SUPFAM" id="SSF53098">
    <property type="entry name" value="Ribonuclease H-like"/>
    <property type="match status" value="1"/>
</dbReference>
<evidence type="ECO:0000313" key="2">
    <source>
        <dbReference type="EMBL" id="PKY59414.1"/>
    </source>
</evidence>
<keyword evidence="3" id="KW-1185">Reference proteome</keyword>
<gene>
    <name evidence="2" type="ORF">RhiirA4_482136</name>
</gene>
<dbReference type="VEuPathDB" id="FungiDB:FUN_018874"/>
<dbReference type="InterPro" id="IPR012337">
    <property type="entry name" value="RNaseH-like_sf"/>
</dbReference>
<dbReference type="VEuPathDB" id="FungiDB:RhiirA1_532678"/>
<name>A0A2I1HKL6_9GLOM</name>
<dbReference type="VEuPathDB" id="FungiDB:RhiirFUN_025253"/>
<dbReference type="InterPro" id="IPR002156">
    <property type="entry name" value="RNaseH_domain"/>
</dbReference>
<protein>
    <recommendedName>
        <fullName evidence="1">RNase H type-1 domain-containing protein</fullName>
    </recommendedName>
</protein>
<dbReference type="Gene3D" id="3.30.420.10">
    <property type="entry name" value="Ribonuclease H-like superfamily/Ribonuclease H"/>
    <property type="match status" value="1"/>
</dbReference>
<dbReference type="PROSITE" id="PS50879">
    <property type="entry name" value="RNASE_H_1"/>
    <property type="match status" value="1"/>
</dbReference>
<dbReference type="VEuPathDB" id="FungiDB:FUN_004158"/>
<evidence type="ECO:0000313" key="3">
    <source>
        <dbReference type="Proteomes" id="UP000234323"/>
    </source>
</evidence>
<dbReference type="EMBL" id="LLXI01003548">
    <property type="protein sequence ID" value="PKY59414.1"/>
    <property type="molecule type" value="Genomic_DNA"/>
</dbReference>
<feature type="domain" description="RNase H type-1" evidence="1">
    <location>
        <begin position="290"/>
        <end position="444"/>
    </location>
</feature>
<dbReference type="AlphaFoldDB" id="A0A2I1HKL6"/>
<organism evidence="2 3">
    <name type="scientific">Rhizophagus irregularis</name>
    <dbReference type="NCBI Taxonomy" id="588596"/>
    <lineage>
        <taxon>Eukaryota</taxon>
        <taxon>Fungi</taxon>
        <taxon>Fungi incertae sedis</taxon>
        <taxon>Mucoromycota</taxon>
        <taxon>Glomeromycotina</taxon>
        <taxon>Glomeromycetes</taxon>
        <taxon>Glomerales</taxon>
        <taxon>Glomeraceae</taxon>
        <taxon>Rhizophagus</taxon>
    </lineage>
</organism>
<sequence length="790" mass="91480">MDGHAALIRLRQGQIRMRLSGSIFDTSSKYMPLYMAESKTNFEVYCLTLAAQLNINIEMDNINKLDFTITGSGSPILDLWMAHFRPTTILQSYNHKDNYPLIYTAQLTCNSGTTMISWQQFRYLAGLSRKGPVAKWFSRLEMILLKSKNSQELKSAFTHFPTQLLSLPLDTPSTKRSKKEWVKVSLRNNFFIAKITFKSSKSSTIEVQPYKFIPYSTQNGLPRIIKDGNTTRLFPDEPTNTLQQILPTLYDDLPTPTIKISQSQDLWIDRWIPDSNLKNQLTSVSSNLVHRHLLQFYTDGSLKVLTPPSHPGQTPDENFVNVSMGAAVIESHSNTQIGARIQNWPSSTRAKLMGIFLALLVSPPNSIVHIHTDSQSAIHSINNVLQHKNARRCRWLNHNNNLLLFKIYLLITEKRLQYFMHKVKGHSGDVGNDKADELAKLSLDLDNFYDNRFTHGSNEFRFMPQYNRTPIEQNIRKFIHRALHFRNYSAWSRLKSNIDCFVDKRFDYDWQTTWSTIKQVKFFKCTSTKRNSLWSFIIKALHNQLPIATRLKQRKPALYSDLKYQFCHTNEETINHLSTCTQTADFRTYLRSELIYFLNNTDEFQKLSPHIRLRTINSLLGSSPDSFECTSLLSDAMQAKISTTAISHLKKNLKLSQADSVRLGSKVLMQTIILFKNHLWKDRCERVIRWEQSRNITGQDKRTPNHNHNHNSKACCSDRPIIAEDEIIVLDGFDPITQMKHSPVCISPQQRFHDSLVLMHSQLQLYIKKYILLPWVYKPLSSLYYFDIGI</sequence>